<evidence type="ECO:0000313" key="2">
    <source>
        <dbReference type="Proteomes" id="UP001428341"/>
    </source>
</evidence>
<proteinExistence type="predicted"/>
<name>A0AAP0MV30_9ROSI</name>
<sequence>MAIMQFCLITNLSRQSLMVGYVHNGLLKAGRWVFDAECEFLRGLVERNPGLYFDICWAFTAGGVDGIVGVRLWFRICDNLRNIDRNKIICFSIAPTR</sequence>
<organism evidence="1 2">
    <name type="scientific">Citrus x changshan-huyou</name>
    <dbReference type="NCBI Taxonomy" id="2935761"/>
    <lineage>
        <taxon>Eukaryota</taxon>
        <taxon>Viridiplantae</taxon>
        <taxon>Streptophyta</taxon>
        <taxon>Embryophyta</taxon>
        <taxon>Tracheophyta</taxon>
        <taxon>Spermatophyta</taxon>
        <taxon>Magnoliopsida</taxon>
        <taxon>eudicotyledons</taxon>
        <taxon>Gunneridae</taxon>
        <taxon>Pentapetalae</taxon>
        <taxon>rosids</taxon>
        <taxon>malvids</taxon>
        <taxon>Sapindales</taxon>
        <taxon>Rutaceae</taxon>
        <taxon>Aurantioideae</taxon>
        <taxon>Citrus</taxon>
    </lineage>
</organism>
<dbReference type="PANTHER" id="PTHR46398:SF5">
    <property type="entry name" value="ALPHA_BETA-HYDROLASES SUPERFAMILY PROTEIN"/>
    <property type="match status" value="1"/>
</dbReference>
<protein>
    <submittedName>
        <fullName evidence="1">Uncharacterized protein</fullName>
    </submittedName>
</protein>
<gene>
    <name evidence="1" type="ORF">WN944_011165</name>
</gene>
<dbReference type="AlphaFoldDB" id="A0AAP0MV30"/>
<dbReference type="PANTHER" id="PTHR46398">
    <property type="entry name" value="ALPHA/BETA-HYDROLASES SUPERFAMILY PROTEIN"/>
    <property type="match status" value="1"/>
</dbReference>
<reference evidence="1 2" key="1">
    <citation type="submission" date="2024-05" db="EMBL/GenBank/DDBJ databases">
        <title>Haplotype-resolved chromosome-level genome assembly of Huyou (Citrus changshanensis).</title>
        <authorList>
            <person name="Miao C."/>
            <person name="Chen W."/>
            <person name="Wu Y."/>
            <person name="Wang L."/>
            <person name="Zhao S."/>
            <person name="Grierson D."/>
            <person name="Xu C."/>
            <person name="Chen K."/>
        </authorList>
    </citation>
    <scope>NUCLEOTIDE SEQUENCE [LARGE SCALE GENOMIC DNA]</scope>
    <source>
        <strain evidence="1">01-14</strain>
        <tissue evidence="1">Leaf</tissue>
    </source>
</reference>
<keyword evidence="2" id="KW-1185">Reference proteome</keyword>
<dbReference type="Proteomes" id="UP001428341">
    <property type="component" value="Unassembled WGS sequence"/>
</dbReference>
<evidence type="ECO:0000313" key="1">
    <source>
        <dbReference type="EMBL" id="KAK9222729.1"/>
    </source>
</evidence>
<accession>A0AAP0MV30</accession>
<dbReference type="EMBL" id="JBCGBO010000002">
    <property type="protein sequence ID" value="KAK9222729.1"/>
    <property type="molecule type" value="Genomic_DNA"/>
</dbReference>
<comment type="caution">
    <text evidence="1">The sequence shown here is derived from an EMBL/GenBank/DDBJ whole genome shotgun (WGS) entry which is preliminary data.</text>
</comment>